<comment type="similarity">
    <text evidence="1 4">Belongs to the universal ribosomal protein uL3 family.</text>
</comment>
<dbReference type="EMBL" id="HBET01011353">
    <property type="protein sequence ID" value="CAD8563458.1"/>
    <property type="molecule type" value="Transcribed_RNA"/>
</dbReference>
<organism evidence="6">
    <name type="scientific">Cafeteria roenbergensis</name>
    <name type="common">Marine flagellate</name>
    <dbReference type="NCBI Taxonomy" id="33653"/>
    <lineage>
        <taxon>Eukaryota</taxon>
        <taxon>Sar</taxon>
        <taxon>Stramenopiles</taxon>
        <taxon>Bigyra</taxon>
        <taxon>Opalozoa</taxon>
        <taxon>Bicosoecida</taxon>
        <taxon>Cafeteriaceae</taxon>
        <taxon>Cafeteria</taxon>
    </lineage>
</organism>
<gene>
    <name evidence="6" type="ORF">CROE0942_LOCUS7835</name>
</gene>
<evidence type="ECO:0000313" key="6">
    <source>
        <dbReference type="EMBL" id="CAD8563458.1"/>
    </source>
</evidence>
<dbReference type="FunFam" id="3.30.1430.10:FF:000001">
    <property type="entry name" value="60S ribosomal protein L3"/>
    <property type="match status" value="1"/>
</dbReference>
<dbReference type="PANTHER" id="PTHR11363">
    <property type="entry name" value="60S RIBOSOMAL PROTEIN L3-RELATED"/>
    <property type="match status" value="1"/>
</dbReference>
<dbReference type="FunFam" id="2.40.30.10:FF:000079">
    <property type="entry name" value="60S ribosomal protein L3"/>
    <property type="match status" value="1"/>
</dbReference>
<dbReference type="PANTHER" id="PTHR11363:SF5">
    <property type="entry name" value="LARGE RIBOSOMAL SUBUNIT PROTEIN UL3"/>
    <property type="match status" value="1"/>
</dbReference>
<dbReference type="InterPro" id="IPR000597">
    <property type="entry name" value="Ribosomal_uL3"/>
</dbReference>
<feature type="compositionally biased region" description="Pro residues" evidence="5">
    <location>
        <begin position="1"/>
        <end position="17"/>
    </location>
</feature>
<protein>
    <recommendedName>
        <fullName evidence="7">50S ribosomal protein L3, chloroplastic</fullName>
    </recommendedName>
</protein>
<dbReference type="AlphaFoldDB" id="A0A7S0JWH6"/>
<dbReference type="GO" id="GO:0022625">
    <property type="term" value="C:cytosolic large ribosomal subunit"/>
    <property type="evidence" value="ECO:0007669"/>
    <property type="project" value="TreeGrafter"/>
</dbReference>
<dbReference type="GO" id="GO:0006412">
    <property type="term" value="P:translation"/>
    <property type="evidence" value="ECO:0007669"/>
    <property type="project" value="InterPro"/>
</dbReference>
<dbReference type="GO" id="GO:0003735">
    <property type="term" value="F:structural constituent of ribosome"/>
    <property type="evidence" value="ECO:0007669"/>
    <property type="project" value="InterPro"/>
</dbReference>
<evidence type="ECO:0008006" key="7">
    <source>
        <dbReference type="Google" id="ProtNLM"/>
    </source>
</evidence>
<evidence type="ECO:0000256" key="5">
    <source>
        <dbReference type="SAM" id="MobiDB-lite"/>
    </source>
</evidence>
<dbReference type="GO" id="GO:0003723">
    <property type="term" value="F:RNA binding"/>
    <property type="evidence" value="ECO:0007669"/>
    <property type="project" value="TreeGrafter"/>
</dbReference>
<dbReference type="Gene3D" id="2.40.30.10">
    <property type="entry name" value="Translation factors"/>
    <property type="match status" value="1"/>
</dbReference>
<feature type="compositionally biased region" description="Basic and acidic residues" evidence="5">
    <location>
        <begin position="20"/>
        <end position="35"/>
    </location>
</feature>
<dbReference type="FunFam" id="4.10.960.10:FF:000002">
    <property type="entry name" value="60S ribosomal protein L3"/>
    <property type="match status" value="1"/>
</dbReference>
<proteinExistence type="inferred from homology"/>
<dbReference type="Pfam" id="PF00297">
    <property type="entry name" value="Ribosomal_L3"/>
    <property type="match status" value="1"/>
</dbReference>
<dbReference type="InterPro" id="IPR009000">
    <property type="entry name" value="Transl_B-barrel_sf"/>
</dbReference>
<dbReference type="SUPFAM" id="SSF50447">
    <property type="entry name" value="Translation proteins"/>
    <property type="match status" value="1"/>
</dbReference>
<evidence type="ECO:0000256" key="3">
    <source>
        <dbReference type="ARBA" id="ARBA00023274"/>
    </source>
</evidence>
<dbReference type="InterPro" id="IPR044892">
    <property type="entry name" value="Ribosomal_L3_dom_3_arc_sf"/>
</dbReference>
<evidence type="ECO:0000256" key="1">
    <source>
        <dbReference type="ARBA" id="ARBA00006540"/>
    </source>
</evidence>
<evidence type="ECO:0000256" key="4">
    <source>
        <dbReference type="RuleBase" id="RU003905"/>
    </source>
</evidence>
<feature type="compositionally biased region" description="Basic residues" evidence="5">
    <location>
        <begin position="43"/>
        <end position="56"/>
    </location>
</feature>
<sequence>MTARWPPPPPGLPPPPSRVESGELRMSHRKFEAPRKGSMGFLPRKRTRKHKGKIRSFPKDDRSVAPHLTAFMGYKAGMTHVLRSVDRPGSRIHKKDAVEAVTIIETPPMVVVGIVGYVETPRGLRTLATVWAASLSESVQRRFYKTWHNSKHKAFSRYAKKYEGERKAAEIDAELERIKKYCQVVRVLAHTQVGLCKLRQQKAHLIEIQVNGGDIATKVDFGVGLFEKAMPIGTVFKEGEWVDTIAVTKGHGFEGVVTRWGVKRLARKSHRGLRKVACIGAWHPASVGFYVARAGQRGYHHRTEKNKRIYRMGTKVEGDAADDGATTEQDLTIKGITPLGGFPHYGEVNEDWVMLKGCVPGTKKRVVTLRKPIVPVPFRDEPINLKFIDTSSKMGHGRFQTVEEKDKYFNRAAKKAE</sequence>
<name>A0A7S0JWH6_CAFRO</name>
<accession>A0A7S0JWH6</accession>
<dbReference type="FunFam" id="2.40.30.10:FF:000351">
    <property type="entry name" value="Ribosomal protein L3"/>
    <property type="match status" value="1"/>
</dbReference>
<reference evidence="6" key="1">
    <citation type="submission" date="2021-01" db="EMBL/GenBank/DDBJ databases">
        <authorList>
            <person name="Corre E."/>
            <person name="Pelletier E."/>
            <person name="Niang G."/>
            <person name="Scheremetjew M."/>
            <person name="Finn R."/>
            <person name="Kale V."/>
            <person name="Holt S."/>
            <person name="Cochrane G."/>
            <person name="Meng A."/>
            <person name="Brown T."/>
            <person name="Cohen L."/>
        </authorList>
    </citation>
    <scope>NUCLEOTIDE SEQUENCE</scope>
    <source>
        <strain evidence="6">E4-10</strain>
    </source>
</reference>
<dbReference type="PROSITE" id="PS00474">
    <property type="entry name" value="RIBOSOMAL_L3"/>
    <property type="match status" value="1"/>
</dbReference>
<evidence type="ECO:0000256" key="2">
    <source>
        <dbReference type="ARBA" id="ARBA00022980"/>
    </source>
</evidence>
<feature type="region of interest" description="Disordered" evidence="5">
    <location>
        <begin position="1"/>
        <end position="60"/>
    </location>
</feature>
<keyword evidence="3 4" id="KW-0687">Ribonucleoprotein</keyword>
<dbReference type="Gene3D" id="3.30.1430.10">
    <property type="match status" value="1"/>
</dbReference>
<dbReference type="InterPro" id="IPR019926">
    <property type="entry name" value="Ribosomal_uL3_CS"/>
</dbReference>
<keyword evidence="2 4" id="KW-0689">Ribosomal protein</keyword>
<dbReference type="InterPro" id="IPR045077">
    <property type="entry name" value="L3_arc_euk"/>
</dbReference>
<dbReference type="Gene3D" id="4.10.960.10">
    <property type="entry name" value="Ribosomal protein L3, domain 3"/>
    <property type="match status" value="1"/>
</dbReference>